<gene>
    <name evidence="1" type="ORF">DFQ01_1446</name>
</gene>
<dbReference type="EMBL" id="QGTQ01000044">
    <property type="protein sequence ID" value="PWV90230.1"/>
    <property type="molecule type" value="Genomic_DNA"/>
</dbReference>
<name>A0A2V2YE30_9BACL</name>
<organism evidence="1 2">
    <name type="scientific">Paenibacillus cellulosilyticus</name>
    <dbReference type="NCBI Taxonomy" id="375489"/>
    <lineage>
        <taxon>Bacteria</taxon>
        <taxon>Bacillati</taxon>
        <taxon>Bacillota</taxon>
        <taxon>Bacilli</taxon>
        <taxon>Bacillales</taxon>
        <taxon>Paenibacillaceae</taxon>
        <taxon>Paenibacillus</taxon>
    </lineage>
</organism>
<dbReference type="SUPFAM" id="SSF101386">
    <property type="entry name" value="all-alpha NTP pyrophosphatases"/>
    <property type="match status" value="1"/>
</dbReference>
<accession>A0A2V2YE30</accession>
<dbReference type="OrthoDB" id="9154322at2"/>
<dbReference type="CDD" id="cd11542">
    <property type="entry name" value="NTP-PPase_u5"/>
    <property type="match status" value="1"/>
</dbReference>
<dbReference type="Proteomes" id="UP000246635">
    <property type="component" value="Unassembled WGS sequence"/>
</dbReference>
<sequence length="110" mass="12253">MQTTISDLVKAAHQTAVDKGWYEEPISFGDSIALIHSELSEALEEYRNGHGIKEVYTEGVKPCGVPVELADVVIRVFDICGHFKIDLENVIAMKTAYNQSRPRRHGGKLL</sequence>
<evidence type="ECO:0008006" key="3">
    <source>
        <dbReference type="Google" id="ProtNLM"/>
    </source>
</evidence>
<evidence type="ECO:0000313" key="1">
    <source>
        <dbReference type="EMBL" id="PWV90230.1"/>
    </source>
</evidence>
<dbReference type="RefSeq" id="WP_110047434.1">
    <property type="nucleotide sequence ID" value="NZ_CP054610.1"/>
</dbReference>
<comment type="caution">
    <text evidence="1">The sequence shown here is derived from an EMBL/GenBank/DDBJ whole genome shotgun (WGS) entry which is preliminary data.</text>
</comment>
<dbReference type="AlphaFoldDB" id="A0A2V2YE30"/>
<keyword evidence="2" id="KW-1185">Reference proteome</keyword>
<evidence type="ECO:0000313" key="2">
    <source>
        <dbReference type="Proteomes" id="UP000246635"/>
    </source>
</evidence>
<reference evidence="1 2" key="1">
    <citation type="submission" date="2018-05" db="EMBL/GenBank/DDBJ databases">
        <title>Genomic Encyclopedia of Type Strains, Phase III (KMG-III): the genomes of soil and plant-associated and newly described type strains.</title>
        <authorList>
            <person name="Whitman W."/>
        </authorList>
    </citation>
    <scope>NUCLEOTIDE SEQUENCE [LARGE SCALE GENOMIC DNA]</scope>
    <source>
        <strain evidence="1 2">CECT 5696</strain>
    </source>
</reference>
<proteinExistence type="predicted"/>
<dbReference type="Gene3D" id="1.10.287.1080">
    <property type="entry name" value="MazG-like"/>
    <property type="match status" value="1"/>
</dbReference>
<protein>
    <recommendedName>
        <fullName evidence="3">MazG-like nucleotide pyrophosphohydrolase family protein</fullName>
    </recommendedName>
</protein>